<dbReference type="Pfam" id="PF05670">
    <property type="entry name" value="NFACT-R_1"/>
    <property type="match status" value="1"/>
</dbReference>
<dbReference type="GO" id="GO:0000049">
    <property type="term" value="F:tRNA binding"/>
    <property type="evidence" value="ECO:0007669"/>
    <property type="project" value="UniProtKB-UniRule"/>
</dbReference>
<dbReference type="EMBL" id="SLXT01000004">
    <property type="protein sequence ID" value="TCP68146.1"/>
    <property type="molecule type" value="Genomic_DNA"/>
</dbReference>
<dbReference type="GO" id="GO:1990112">
    <property type="term" value="C:RQC complex"/>
    <property type="evidence" value="ECO:0007669"/>
    <property type="project" value="TreeGrafter"/>
</dbReference>
<evidence type="ECO:0000256" key="6">
    <source>
        <dbReference type="SAM" id="MobiDB-lite"/>
    </source>
</evidence>
<evidence type="ECO:0000256" key="3">
    <source>
        <dbReference type="ARBA" id="ARBA00022884"/>
    </source>
</evidence>
<keyword evidence="2 5" id="KW-0699">rRNA-binding</keyword>
<accession>A0A4V2SY07</accession>
<organism evidence="8 9">
    <name type="scientific">Heliophilum fasciatum</name>
    <dbReference type="NCBI Taxonomy" id="35700"/>
    <lineage>
        <taxon>Bacteria</taxon>
        <taxon>Bacillati</taxon>
        <taxon>Bacillota</taxon>
        <taxon>Clostridia</taxon>
        <taxon>Eubacteriales</taxon>
        <taxon>Heliobacteriaceae</taxon>
        <taxon>Heliophilum</taxon>
    </lineage>
</organism>
<dbReference type="Proteomes" id="UP000294813">
    <property type="component" value="Unassembled WGS sequence"/>
</dbReference>
<dbReference type="InterPro" id="IPR008532">
    <property type="entry name" value="NFACT_RNA-bd"/>
</dbReference>
<dbReference type="InterPro" id="IPR051608">
    <property type="entry name" value="RQC_Subunit_NEMF"/>
</dbReference>
<dbReference type="GO" id="GO:0019843">
    <property type="term" value="F:rRNA binding"/>
    <property type="evidence" value="ECO:0007669"/>
    <property type="project" value="UniProtKB-UniRule"/>
</dbReference>
<sequence length="598" mass="66572">MALDGITLTTIVDELRPRLIDARIDRIVQPLADEVHLLGRHLGKNWRLLLSANPAQARLHFTQENKPNPTQPPMFCMVLRKHLENGRIRRIIQPAWERIVAFEIESTDELGGKALKTLILEIMGKHSNLILVDSDNMILDGLRRYSHAVSRHREVLPGRPYVAPPASTKKPLAPLDDQSLGELIYSTAENVLIVDGLQRNLAGIAPETARELVHRAGLAPTARVGECGHYELQRLALTLGELVQIVQDGKTTPLIFWQGSQPKTFAPWPLEHLSSLRQEPAPTMNDGLASFYDQKYRADRLAAQRQTLAKRISLEWERANRKRAGQEADIAAAEKDRIGRTWGELLLANLYRVQPGDVSVDAEDFYDPAVTHRIPLDPSLTAAENAQRFFARYNKATATITQAGAQLAATVQELHYLDSVLVALEQADDAAALEEIRQELVQSGYLPPQSPSRPQKKRGTPGSSKDKKPKEAPPQPTVWTTAEGGLIWIGKNNRQNDYLTMKMARDGDIWLHAKDMPGSHVVVPLRDKGGITPELLELAANCAAYFSRGRDAAKVPVDYTERRYVRKPGGAKPGYVIYDHQQTIWASPQAVPEALRGS</sequence>
<reference evidence="8 9" key="1">
    <citation type="submission" date="2019-03" db="EMBL/GenBank/DDBJ databases">
        <title>Genomic Encyclopedia of Type Strains, Phase IV (KMG-IV): sequencing the most valuable type-strain genomes for metagenomic binning, comparative biology and taxonomic classification.</title>
        <authorList>
            <person name="Goeker M."/>
        </authorList>
    </citation>
    <scope>NUCLEOTIDE SEQUENCE [LARGE SCALE GENOMIC DNA]</scope>
    <source>
        <strain evidence="8 9">DSM 11170</strain>
    </source>
</reference>
<comment type="function">
    <text evidence="5">Key component of the ribosome quality control system (RQC), a ribosome-associated complex that mediates the extraction of incompletely synthesized nascent chains from stalled ribosomes and their subsequent degradation. RqcH recruits Ala-charged tRNA, and with RqcP directs the elongation of stalled nascent chains on 50S ribosomal subunits, leading to non-templated C-terminal alanine extensions (Ala tail). The Ala tail promotes nascent chain degradation. May add between 1 and at least 8 Ala residues. Binds to stalled 50S ribosomal subunits.</text>
</comment>
<evidence type="ECO:0000256" key="2">
    <source>
        <dbReference type="ARBA" id="ARBA00022730"/>
    </source>
</evidence>
<keyword evidence="9" id="KW-1185">Reference proteome</keyword>
<dbReference type="HAMAP" id="MF_00844_B">
    <property type="entry name" value="RqcH_B"/>
    <property type="match status" value="1"/>
</dbReference>
<comment type="subunit">
    <text evidence="5">Associates with stalled 50S ribosomal subunits. Binds to RqcP.</text>
</comment>
<feature type="region of interest" description="Disordered" evidence="6">
    <location>
        <begin position="442"/>
        <end position="478"/>
    </location>
</feature>
<keyword evidence="1 5" id="KW-0820">tRNA-binding</keyword>
<dbReference type="GO" id="GO:0072344">
    <property type="term" value="P:rescue of stalled ribosome"/>
    <property type="evidence" value="ECO:0007669"/>
    <property type="project" value="UniProtKB-UniRule"/>
</dbReference>
<comment type="caution">
    <text evidence="8">The sequence shown here is derived from an EMBL/GenBank/DDBJ whole genome shotgun (WGS) entry which is preliminary data.</text>
</comment>
<gene>
    <name evidence="5" type="primary">rqcH</name>
    <name evidence="8" type="ORF">EDD73_10448</name>
</gene>
<evidence type="ECO:0000256" key="1">
    <source>
        <dbReference type="ARBA" id="ARBA00022555"/>
    </source>
</evidence>
<dbReference type="FunFam" id="2.30.310.10:FF:000004">
    <property type="entry name" value="Fibronectin-binding protein A"/>
    <property type="match status" value="1"/>
</dbReference>
<evidence type="ECO:0000259" key="7">
    <source>
        <dbReference type="Pfam" id="PF05670"/>
    </source>
</evidence>
<protein>
    <recommendedName>
        <fullName evidence="5">Rqc2 homolog RqcH</fullName>
        <shortName evidence="5">RqcH</shortName>
    </recommendedName>
</protein>
<dbReference type="Pfam" id="PF05833">
    <property type="entry name" value="NFACT_N"/>
    <property type="match status" value="1"/>
</dbReference>
<feature type="domain" description="NFACT RNA-binding" evidence="7">
    <location>
        <begin position="479"/>
        <end position="570"/>
    </location>
</feature>
<dbReference type="GO" id="GO:0043023">
    <property type="term" value="F:ribosomal large subunit binding"/>
    <property type="evidence" value="ECO:0007669"/>
    <property type="project" value="UniProtKB-UniRule"/>
</dbReference>
<evidence type="ECO:0000313" key="8">
    <source>
        <dbReference type="EMBL" id="TCP68146.1"/>
    </source>
</evidence>
<dbReference type="PANTHER" id="PTHR15239">
    <property type="entry name" value="NUCLEAR EXPORT MEDIATOR FACTOR NEMF"/>
    <property type="match status" value="1"/>
</dbReference>
<keyword evidence="4 5" id="KW-0648">Protein biosynthesis</keyword>
<dbReference type="RefSeq" id="WP_165876277.1">
    <property type="nucleotide sequence ID" value="NZ_JAOQNU010000004.1"/>
</dbReference>
<evidence type="ECO:0000256" key="4">
    <source>
        <dbReference type="ARBA" id="ARBA00022917"/>
    </source>
</evidence>
<name>A0A4V2SY07_9FIRM</name>
<proteinExistence type="inferred from homology"/>
<evidence type="ECO:0000256" key="5">
    <source>
        <dbReference type="HAMAP-Rule" id="MF_00844"/>
    </source>
</evidence>
<dbReference type="Gene3D" id="2.30.310.10">
    <property type="entry name" value="ibrinogen binding protein from staphylococcus aureus domain"/>
    <property type="match status" value="1"/>
</dbReference>
<dbReference type="InterPro" id="IPR043682">
    <property type="entry name" value="RqcH_bacterial"/>
</dbReference>
<keyword evidence="3 5" id="KW-0694">RNA-binding</keyword>
<dbReference type="AlphaFoldDB" id="A0A4V2SY07"/>
<evidence type="ECO:0000313" key="9">
    <source>
        <dbReference type="Proteomes" id="UP000294813"/>
    </source>
</evidence>
<dbReference type="PANTHER" id="PTHR15239:SF6">
    <property type="entry name" value="RIBOSOME QUALITY CONTROL COMPLEX SUBUNIT NEMF"/>
    <property type="match status" value="1"/>
</dbReference>
<comment type="similarity">
    <text evidence="5">Belongs to the NEMF family.</text>
</comment>